<gene>
    <name evidence="6" type="ORF">C8P68_102449</name>
</gene>
<protein>
    <submittedName>
        <fullName evidence="6">2-oxoisovalerate dehydrogenase E1 component</fullName>
    </submittedName>
</protein>
<proteinExistence type="predicted"/>
<organism evidence="6 7">
    <name type="scientific">Mucilaginibacter yixingensis</name>
    <dbReference type="NCBI Taxonomy" id="1295612"/>
    <lineage>
        <taxon>Bacteria</taxon>
        <taxon>Pseudomonadati</taxon>
        <taxon>Bacteroidota</taxon>
        <taxon>Sphingobacteriia</taxon>
        <taxon>Sphingobacteriales</taxon>
        <taxon>Sphingobacteriaceae</taxon>
        <taxon>Mucilaginibacter</taxon>
    </lineage>
</organism>
<evidence type="ECO:0000256" key="1">
    <source>
        <dbReference type="ARBA" id="ARBA00001964"/>
    </source>
</evidence>
<name>A0A2T5JCY1_9SPHI</name>
<dbReference type="PANTHER" id="PTHR43257">
    <property type="entry name" value="PYRUVATE DEHYDROGENASE E1 COMPONENT BETA SUBUNIT"/>
    <property type="match status" value="1"/>
</dbReference>
<evidence type="ECO:0000313" key="6">
    <source>
        <dbReference type="EMBL" id="PTQ99622.1"/>
    </source>
</evidence>
<evidence type="ECO:0000256" key="4">
    <source>
        <dbReference type="ARBA" id="ARBA00023052"/>
    </source>
</evidence>
<evidence type="ECO:0000313" key="7">
    <source>
        <dbReference type="Proteomes" id="UP000244168"/>
    </source>
</evidence>
<dbReference type="OrthoDB" id="9769337at2"/>
<dbReference type="FunFam" id="3.40.50.970:FF:000001">
    <property type="entry name" value="Pyruvate dehydrogenase E1 beta subunit"/>
    <property type="match status" value="1"/>
</dbReference>
<dbReference type="SMART" id="SM00861">
    <property type="entry name" value="Transket_pyr"/>
    <property type="match status" value="1"/>
</dbReference>
<comment type="function">
    <text evidence="2">E1 component of the 2-oxoglutarate dehydrogenase (OGDH) complex which catalyzes the decarboxylation of 2-oxoglutarate, the first step in the conversion of 2-oxoglutarate to succinyl-CoA and CO(2).</text>
</comment>
<dbReference type="AlphaFoldDB" id="A0A2T5JCY1"/>
<dbReference type="CDD" id="cd07036">
    <property type="entry name" value="TPP_PYR_E1-PDHc-beta_like"/>
    <property type="match status" value="1"/>
</dbReference>
<evidence type="ECO:0000256" key="2">
    <source>
        <dbReference type="ARBA" id="ARBA00003906"/>
    </source>
</evidence>
<dbReference type="InterPro" id="IPR029061">
    <property type="entry name" value="THDP-binding"/>
</dbReference>
<comment type="cofactor">
    <cofactor evidence="1">
        <name>thiamine diphosphate</name>
        <dbReference type="ChEBI" id="CHEBI:58937"/>
    </cofactor>
</comment>
<evidence type="ECO:0000256" key="3">
    <source>
        <dbReference type="ARBA" id="ARBA00023002"/>
    </source>
</evidence>
<dbReference type="Proteomes" id="UP000244168">
    <property type="component" value="Unassembled WGS sequence"/>
</dbReference>
<dbReference type="InterPro" id="IPR009014">
    <property type="entry name" value="Transketo_C/PFOR_II"/>
</dbReference>
<sequence length="664" mass="74162">MISLGYMIFNRKNLDNNALLSFYKTLLWPRMIEEKMLILLRQGRIGKWFSGIGQEAIAVGATLAMQSDEYILPMHRNLGVFTTRNIPLSKLMAQWQGKATGFTKGRDRSFHFGSQQHKIIGMISHLGPQMALADGIALADVLSNRKKATLVFTGEGATSEGDFHEAINIAAVWKLPVIFLIENNGYALSTPTDEQFKCKSLADKATGYGIEGLTIDGNNILDVFYTVRELAASIRENPRPILLECKTFRMRGHEEASGTKYVPQELFEEWGAKDPLLQFEQYLINEQVLQPEWIELLRKDFSNLIEREVEAAFNAEDIQVDTDTELADMYAPHAYQPSPLPGNFNEKRFLDAISDAMRLSLRKYPNLVIMGQDIAQYGGAFKATEGFAEEFGTGRIRNTPLCESGVIGAAMGLSLNGYKAIVEMQFADFVSVGFNQIINNLAKTHYRWGQNVDVVLRMPTGAGTSAGPFHSQSNEAWFTKTPGLKVVYPAFPDDAKGLLMAAINDPNPVIYFEHKYLYRSNSGLVPDGDYTVEIGKARTVRTGTRASIITYGWGVHWALEYLEQNPNLSIEIIDLRSLQPWDKQAVEASVKKTGRALILHEDTLTSGFGGEIAAHLAEHCFQYLDTPVIRCAGLDTAIPMNKQLEDNFLAKARLKESVERLLAY</sequence>
<dbReference type="Pfam" id="PF00676">
    <property type="entry name" value="E1_dh"/>
    <property type="match status" value="1"/>
</dbReference>
<feature type="domain" description="Transketolase-like pyrimidine-binding" evidence="5">
    <location>
        <begin position="347"/>
        <end position="520"/>
    </location>
</feature>
<evidence type="ECO:0000259" key="5">
    <source>
        <dbReference type="SMART" id="SM00861"/>
    </source>
</evidence>
<dbReference type="InterPro" id="IPR033248">
    <property type="entry name" value="Transketolase_C"/>
</dbReference>
<dbReference type="Pfam" id="PF02780">
    <property type="entry name" value="Transketolase_C"/>
    <property type="match status" value="1"/>
</dbReference>
<dbReference type="PANTHER" id="PTHR43257:SF2">
    <property type="entry name" value="PYRUVATE DEHYDROGENASE E1 COMPONENT SUBUNIT BETA"/>
    <property type="match status" value="1"/>
</dbReference>
<dbReference type="Pfam" id="PF02779">
    <property type="entry name" value="Transket_pyr"/>
    <property type="match status" value="1"/>
</dbReference>
<dbReference type="Gene3D" id="3.40.50.970">
    <property type="match status" value="2"/>
</dbReference>
<dbReference type="InterPro" id="IPR001017">
    <property type="entry name" value="DH_E1"/>
</dbReference>
<keyword evidence="3" id="KW-0560">Oxidoreductase</keyword>
<dbReference type="Gene3D" id="3.40.50.920">
    <property type="match status" value="1"/>
</dbReference>
<dbReference type="SUPFAM" id="SSF52922">
    <property type="entry name" value="TK C-terminal domain-like"/>
    <property type="match status" value="1"/>
</dbReference>
<dbReference type="CDD" id="cd02000">
    <property type="entry name" value="TPP_E1_PDC_ADC_BCADC"/>
    <property type="match status" value="1"/>
</dbReference>
<dbReference type="InterPro" id="IPR005475">
    <property type="entry name" value="Transketolase-like_Pyr-bd"/>
</dbReference>
<accession>A0A2T5JCY1</accession>
<dbReference type="EMBL" id="QAOQ01000002">
    <property type="protein sequence ID" value="PTQ99622.1"/>
    <property type="molecule type" value="Genomic_DNA"/>
</dbReference>
<dbReference type="SUPFAM" id="SSF52518">
    <property type="entry name" value="Thiamin diphosphate-binding fold (THDP-binding)"/>
    <property type="match status" value="2"/>
</dbReference>
<comment type="caution">
    <text evidence="6">The sequence shown here is derived from an EMBL/GenBank/DDBJ whole genome shotgun (WGS) entry which is preliminary data.</text>
</comment>
<dbReference type="GO" id="GO:0016624">
    <property type="term" value="F:oxidoreductase activity, acting on the aldehyde or oxo group of donors, disulfide as acceptor"/>
    <property type="evidence" value="ECO:0007669"/>
    <property type="project" value="InterPro"/>
</dbReference>
<keyword evidence="4" id="KW-0786">Thiamine pyrophosphate</keyword>
<reference evidence="6 7" key="1">
    <citation type="submission" date="2018-04" db="EMBL/GenBank/DDBJ databases">
        <title>Genomic Encyclopedia of Archaeal and Bacterial Type Strains, Phase II (KMG-II): from individual species to whole genera.</title>
        <authorList>
            <person name="Goeker M."/>
        </authorList>
    </citation>
    <scope>NUCLEOTIDE SEQUENCE [LARGE SCALE GENOMIC DNA]</scope>
    <source>
        <strain evidence="6 7">DSM 26809</strain>
    </source>
</reference>
<keyword evidence="7" id="KW-1185">Reference proteome</keyword>